<proteinExistence type="predicted"/>
<dbReference type="EMBL" id="PPEK01000002">
    <property type="protein sequence ID" value="PNV68346.1"/>
    <property type="molecule type" value="Genomic_DNA"/>
</dbReference>
<dbReference type="OrthoDB" id="9779501at2"/>
<dbReference type="Gene3D" id="3.40.50.300">
    <property type="entry name" value="P-loop containing nucleotide triphosphate hydrolases"/>
    <property type="match status" value="1"/>
</dbReference>
<organism evidence="1 2">
    <name type="scientific">Enteroscipio rubneri</name>
    <dbReference type="NCBI Taxonomy" id="2070686"/>
    <lineage>
        <taxon>Bacteria</taxon>
        <taxon>Bacillati</taxon>
        <taxon>Actinomycetota</taxon>
        <taxon>Coriobacteriia</taxon>
        <taxon>Eggerthellales</taxon>
        <taxon>Eggerthellaceae</taxon>
        <taxon>Enteroscipio</taxon>
    </lineage>
</organism>
<keyword evidence="2" id="KW-1185">Reference proteome</keyword>
<evidence type="ECO:0008006" key="3">
    <source>
        <dbReference type="Google" id="ProtNLM"/>
    </source>
</evidence>
<sequence length="253" mass="27008">MIASAPVIVVCGHYGVGKTNFAINLALDAAADGHDVTLADLDVVNPYFRSSDYRSLLEGRGVQVVAPVMAGTTLDAPSISGRVSTEIEQAQASRLPEAAEFCRSNDPAAAARHLCERVLIIDAGGDDAGATALGRFAPAIDRAPYEMLYVVNARRNLTQQPEEAAAVLREIEAKARLAATAVVNNTHLKQDTDEQTIARGVPFARAVADKLGLPVACTTVPTRLVDRESGLFGPNKTPETLYPVQVYVRTPWE</sequence>
<dbReference type="Proteomes" id="UP000236197">
    <property type="component" value="Unassembled WGS sequence"/>
</dbReference>
<evidence type="ECO:0000313" key="1">
    <source>
        <dbReference type="EMBL" id="PNV68346.1"/>
    </source>
</evidence>
<dbReference type="AlphaFoldDB" id="A0A2K2UDE3"/>
<dbReference type="InterPro" id="IPR027417">
    <property type="entry name" value="P-loop_NTPase"/>
</dbReference>
<accession>A0A2K2UDE3</accession>
<comment type="caution">
    <text evidence="1">The sequence shown here is derived from an EMBL/GenBank/DDBJ whole genome shotgun (WGS) entry which is preliminary data.</text>
</comment>
<name>A0A2K2UDE3_9ACTN</name>
<evidence type="ECO:0000313" key="2">
    <source>
        <dbReference type="Proteomes" id="UP000236197"/>
    </source>
</evidence>
<gene>
    <name evidence="1" type="ORF">C2L71_03570</name>
</gene>
<protein>
    <recommendedName>
        <fullName evidence="3">ParA family protein</fullName>
    </recommendedName>
</protein>
<dbReference type="SUPFAM" id="SSF52540">
    <property type="entry name" value="P-loop containing nucleoside triphosphate hydrolases"/>
    <property type="match status" value="1"/>
</dbReference>
<dbReference type="RefSeq" id="WP_103264414.1">
    <property type="nucleotide sequence ID" value="NZ_CABMLE010000002.1"/>
</dbReference>
<reference evidence="2" key="1">
    <citation type="submission" date="2018-01" db="EMBL/GenBank/DDBJ databases">
        <title>Rubneribacter badeniensis gen. nov., sp. nov., and Colonibacter rubneri, gen. nov., sp. nov., WGS of new members of the Eggerthellaceae.</title>
        <authorList>
            <person name="Danylec N."/>
            <person name="Stoll D.A."/>
            <person name="Doetsch A."/>
            <person name="Kulling S.E."/>
            <person name="Huch M."/>
        </authorList>
    </citation>
    <scope>NUCLEOTIDE SEQUENCE [LARGE SCALE GENOMIC DNA]</scope>
    <source>
        <strain evidence="2">ResAG-96</strain>
    </source>
</reference>